<protein>
    <submittedName>
        <fullName evidence="1">Uncharacterized protein</fullName>
    </submittedName>
</protein>
<organism evidence="1 2">
    <name type="scientific">Corchorus capsularis</name>
    <name type="common">Jute</name>
    <dbReference type="NCBI Taxonomy" id="210143"/>
    <lineage>
        <taxon>Eukaryota</taxon>
        <taxon>Viridiplantae</taxon>
        <taxon>Streptophyta</taxon>
        <taxon>Embryophyta</taxon>
        <taxon>Tracheophyta</taxon>
        <taxon>Spermatophyta</taxon>
        <taxon>Magnoliopsida</taxon>
        <taxon>eudicotyledons</taxon>
        <taxon>Gunneridae</taxon>
        <taxon>Pentapetalae</taxon>
        <taxon>rosids</taxon>
        <taxon>malvids</taxon>
        <taxon>Malvales</taxon>
        <taxon>Malvaceae</taxon>
        <taxon>Grewioideae</taxon>
        <taxon>Apeibeae</taxon>
        <taxon>Corchorus</taxon>
    </lineage>
</organism>
<dbReference type="Proteomes" id="UP000188268">
    <property type="component" value="Unassembled WGS sequence"/>
</dbReference>
<dbReference type="EMBL" id="AWWV01012842">
    <property type="protein sequence ID" value="OMO64108.1"/>
    <property type="molecule type" value="Genomic_DNA"/>
</dbReference>
<comment type="caution">
    <text evidence="1">The sequence shown here is derived from an EMBL/GenBank/DDBJ whole genome shotgun (WGS) entry which is preliminary data.</text>
</comment>
<evidence type="ECO:0000313" key="2">
    <source>
        <dbReference type="Proteomes" id="UP000188268"/>
    </source>
</evidence>
<dbReference type="OrthoDB" id="10393133at2759"/>
<name>A0A1R3H167_COCAP</name>
<dbReference type="AlphaFoldDB" id="A0A1R3H167"/>
<sequence length="47" mass="5403">MAHKEPHTLLPTTSFHIPLFRDSPKKNFHAPSFLLISNQFPPKSEFA</sequence>
<reference evidence="1 2" key="1">
    <citation type="submission" date="2013-09" db="EMBL/GenBank/DDBJ databases">
        <title>Corchorus capsularis genome sequencing.</title>
        <authorList>
            <person name="Alam M."/>
            <person name="Haque M.S."/>
            <person name="Islam M.S."/>
            <person name="Emdad E.M."/>
            <person name="Islam M.M."/>
            <person name="Ahmed B."/>
            <person name="Halim A."/>
            <person name="Hossen Q.M.M."/>
            <person name="Hossain M.Z."/>
            <person name="Ahmed R."/>
            <person name="Khan M.M."/>
            <person name="Islam R."/>
            <person name="Rashid M.M."/>
            <person name="Khan S.A."/>
            <person name="Rahman M.S."/>
            <person name="Alam M."/>
        </authorList>
    </citation>
    <scope>NUCLEOTIDE SEQUENCE [LARGE SCALE GENOMIC DNA]</scope>
    <source>
        <strain evidence="2">cv. CVL-1</strain>
        <tissue evidence="1">Whole seedling</tissue>
    </source>
</reference>
<dbReference type="Gramene" id="OMO64108">
    <property type="protein sequence ID" value="OMO64108"/>
    <property type="gene ID" value="CCACVL1_22039"/>
</dbReference>
<proteinExistence type="predicted"/>
<accession>A0A1R3H167</accession>
<evidence type="ECO:0000313" key="1">
    <source>
        <dbReference type="EMBL" id="OMO64108.1"/>
    </source>
</evidence>
<keyword evidence="2" id="KW-1185">Reference proteome</keyword>
<gene>
    <name evidence="1" type="ORF">CCACVL1_22039</name>
</gene>